<comment type="caution">
    <text evidence="9">The sequence shown here is derived from an EMBL/GenBank/DDBJ whole genome shotgun (WGS) entry which is preliminary data.</text>
</comment>
<feature type="transmembrane region" description="Helical" evidence="7">
    <location>
        <begin position="418"/>
        <end position="440"/>
    </location>
</feature>
<dbReference type="GO" id="GO:0005886">
    <property type="term" value="C:plasma membrane"/>
    <property type="evidence" value="ECO:0007669"/>
    <property type="project" value="UniProtKB-SubCell"/>
</dbReference>
<dbReference type="Pfam" id="PF02687">
    <property type="entry name" value="FtsX"/>
    <property type="match status" value="1"/>
</dbReference>
<feature type="transmembrane region" description="Helical" evidence="7">
    <location>
        <begin position="21"/>
        <end position="43"/>
    </location>
</feature>
<proteinExistence type="inferred from homology"/>
<feature type="transmembrane region" description="Helical" evidence="7">
    <location>
        <begin position="446"/>
        <end position="471"/>
    </location>
</feature>
<gene>
    <name evidence="9" type="ORF">GNZ18_40150</name>
</gene>
<evidence type="ECO:0000256" key="3">
    <source>
        <dbReference type="ARBA" id="ARBA00022692"/>
    </source>
</evidence>
<keyword evidence="2" id="KW-1003">Cell membrane</keyword>
<evidence type="ECO:0000259" key="8">
    <source>
        <dbReference type="Pfam" id="PF02687"/>
    </source>
</evidence>
<feature type="transmembrane region" description="Helical" evidence="7">
    <location>
        <begin position="322"/>
        <end position="351"/>
    </location>
</feature>
<evidence type="ECO:0000256" key="4">
    <source>
        <dbReference type="ARBA" id="ARBA00022989"/>
    </source>
</evidence>
<accession>A0A7K1LEB5</accession>
<feature type="transmembrane region" description="Helical" evidence="7">
    <location>
        <begin position="492"/>
        <end position="512"/>
    </location>
</feature>
<keyword evidence="10" id="KW-1185">Reference proteome</keyword>
<keyword evidence="5 7" id="KW-0472">Membrane</keyword>
<dbReference type="PANTHER" id="PTHR30572">
    <property type="entry name" value="MEMBRANE COMPONENT OF TRANSPORTER-RELATED"/>
    <property type="match status" value="1"/>
</dbReference>
<evidence type="ECO:0000256" key="6">
    <source>
        <dbReference type="ARBA" id="ARBA00038076"/>
    </source>
</evidence>
<dbReference type="InterPro" id="IPR050250">
    <property type="entry name" value="Macrolide_Exporter_MacB"/>
</dbReference>
<evidence type="ECO:0000256" key="1">
    <source>
        <dbReference type="ARBA" id="ARBA00004651"/>
    </source>
</evidence>
<evidence type="ECO:0000256" key="5">
    <source>
        <dbReference type="ARBA" id="ARBA00023136"/>
    </source>
</evidence>
<feature type="transmembrane region" description="Helical" evidence="7">
    <location>
        <begin position="371"/>
        <end position="391"/>
    </location>
</feature>
<feature type="transmembrane region" description="Helical" evidence="7">
    <location>
        <begin position="785"/>
        <end position="808"/>
    </location>
</feature>
<dbReference type="AlphaFoldDB" id="A0A7K1LEB5"/>
<evidence type="ECO:0000256" key="2">
    <source>
        <dbReference type="ARBA" id="ARBA00022475"/>
    </source>
</evidence>
<feature type="transmembrane region" description="Helical" evidence="7">
    <location>
        <begin position="836"/>
        <end position="859"/>
    </location>
</feature>
<protein>
    <submittedName>
        <fullName evidence="9">FtsX-like permease family protein</fullName>
    </submittedName>
</protein>
<reference evidence="9 10" key="1">
    <citation type="submission" date="2019-11" db="EMBL/GenBank/DDBJ databases">
        <authorList>
            <person name="Cao P."/>
        </authorList>
    </citation>
    <scope>NUCLEOTIDE SEQUENCE [LARGE SCALE GENOMIC DNA]</scope>
    <source>
        <strain evidence="9 10">NEAU-AAG5</strain>
    </source>
</reference>
<name>A0A7K1LEB5_9ACTN</name>
<comment type="subcellular location">
    <subcellularLocation>
        <location evidence="1">Cell membrane</location>
        <topology evidence="1">Multi-pass membrane protein</topology>
    </subcellularLocation>
</comment>
<comment type="similarity">
    <text evidence="6">Belongs to the ABC-4 integral membrane protein family.</text>
</comment>
<dbReference type="EMBL" id="WOFH01000024">
    <property type="protein sequence ID" value="MUN42759.1"/>
    <property type="molecule type" value="Genomic_DNA"/>
</dbReference>
<evidence type="ECO:0000313" key="10">
    <source>
        <dbReference type="Proteomes" id="UP000432015"/>
    </source>
</evidence>
<dbReference type="RefSeq" id="WP_156222744.1">
    <property type="nucleotide sequence ID" value="NZ_WOFH01000024.1"/>
</dbReference>
<dbReference type="InterPro" id="IPR003838">
    <property type="entry name" value="ABC3_permease_C"/>
</dbReference>
<evidence type="ECO:0000256" key="7">
    <source>
        <dbReference type="SAM" id="Phobius"/>
    </source>
</evidence>
<feature type="transmembrane region" description="Helical" evidence="7">
    <location>
        <begin position="274"/>
        <end position="301"/>
    </location>
</feature>
<keyword evidence="3 7" id="KW-0812">Transmembrane</keyword>
<feature type="transmembrane region" description="Helical" evidence="7">
    <location>
        <begin position="739"/>
        <end position="764"/>
    </location>
</feature>
<dbReference type="Proteomes" id="UP000432015">
    <property type="component" value="Unassembled WGS sequence"/>
</dbReference>
<feature type="domain" description="ABC3 transporter permease C-terminal" evidence="8">
    <location>
        <begin position="746"/>
        <end position="860"/>
    </location>
</feature>
<keyword evidence="4 7" id="KW-1133">Transmembrane helix</keyword>
<organism evidence="9 10">
    <name type="scientific">Actinomadura litoris</name>
    <dbReference type="NCBI Taxonomy" id="2678616"/>
    <lineage>
        <taxon>Bacteria</taxon>
        <taxon>Bacillati</taxon>
        <taxon>Actinomycetota</taxon>
        <taxon>Actinomycetes</taxon>
        <taxon>Streptosporangiales</taxon>
        <taxon>Thermomonosporaceae</taxon>
        <taxon>Actinomadura</taxon>
    </lineage>
</organism>
<dbReference type="GO" id="GO:0022857">
    <property type="term" value="F:transmembrane transporter activity"/>
    <property type="evidence" value="ECO:0007669"/>
    <property type="project" value="TreeGrafter"/>
</dbReference>
<evidence type="ECO:0000313" key="9">
    <source>
        <dbReference type="EMBL" id="MUN42759.1"/>
    </source>
</evidence>
<dbReference type="PANTHER" id="PTHR30572:SF4">
    <property type="entry name" value="ABC TRANSPORTER PERMEASE YTRF"/>
    <property type="match status" value="1"/>
</dbReference>
<sequence length="872" mass="89591">MRGYLPVLRMARRDALRAKGRTALVTCMIGLPVAVIVAVAVLVPTMEWSQREALPYELGAADARLTGTGHGALRQDPLEPALGYSYAPPAKDTPWTTEEITERVKAVYGPGARVQPYAQGRALELRTPRGYREAQLTELDIRDPMTRGMYDLVEGRAPAAADEIALSPSLAGREFPVGATARVGRDGAARRVVGHVRDPRDLDRPVALALPGAFPGAAPRADQEWLVSAGRPVTWADVGEFNKTGIGVLSREVVRHPPQVSAATGDSDGAGDGAWLAITAMVVAMIVLEIVLLAGPAFAVGIRRQRRMLALVAVAGGGARHLRAVVLASGLVIGCAAALAGAVLGIAAAVAARPVAKAVEHTVMGPLEVPWTLVALTMALGAGSGLLAAYVPARQAARLDVVAALAGRRDRAPARRGWPIAGGAVAGAGVVLCLAGAGPLHEFGPALGAVCIIVGLVMAGPWLVGAAGRVAGRLPVPLRLAVRDSARNRGRSAPVVAAIMAAVAGITALAIADASDLRQERVEYLAQMPMGSALVRPPLDRADAVRGAVARELPGVPLVDVRVLPGENSVCQGGETADCPSVGFSSNGAGGAARMFYLDGVVGGAREARLLLGRDDPAVARALAEGKVVLFGSGSPADGTTTATVSVWKDDRRHVLRKVRLPAVGVAADPHVPALVPPSLASKVGVPARVEGFGVDRADHRVSKAEEGRLREVVAGFGERQGEGGVYVERGFNRSNTGLMVLLAVAGGALALGGSLIATGLSAADSRPDLATLAAVGARPRTRRLLMMGQAGFVAALGCWLGLAAGIVPGIAVARPLTEVPQGDGNPTPHGTIVEIPWGVLLLIGVVVPLVAMAAAGLLTRSRLPMSHRLAG</sequence>